<name>A0A6H5FUJ1_9HEMI</name>
<protein>
    <submittedName>
        <fullName evidence="1">Uncharacterized protein</fullName>
    </submittedName>
</protein>
<dbReference type="AlphaFoldDB" id="A0A6H5FUJ1"/>
<proteinExistence type="predicted"/>
<gene>
    <name evidence="1" type="ORF">NTEN_LOCUS621</name>
</gene>
<dbReference type="Proteomes" id="UP000479000">
    <property type="component" value="Unassembled WGS sequence"/>
</dbReference>
<accession>A0A6H5FUJ1</accession>
<keyword evidence="2" id="KW-1185">Reference proteome</keyword>
<dbReference type="EMBL" id="CADCXU010001140">
    <property type="protein sequence ID" value="CAA9993732.1"/>
    <property type="molecule type" value="Genomic_DNA"/>
</dbReference>
<evidence type="ECO:0000313" key="1">
    <source>
        <dbReference type="EMBL" id="CAA9993732.1"/>
    </source>
</evidence>
<sequence length="68" mass="7872">MITSRSGIKREGSPVFREIWTWSTSTSILTTRSDFRYRLLLPWTHGQLTSNNPALSKYGCRPRGLWSI</sequence>
<reference evidence="1 2" key="1">
    <citation type="submission" date="2020-02" db="EMBL/GenBank/DDBJ databases">
        <authorList>
            <person name="Ferguson B K."/>
        </authorList>
    </citation>
    <scope>NUCLEOTIDE SEQUENCE [LARGE SCALE GENOMIC DNA]</scope>
</reference>
<evidence type="ECO:0000313" key="2">
    <source>
        <dbReference type="Proteomes" id="UP000479000"/>
    </source>
</evidence>
<organism evidence="1 2">
    <name type="scientific">Nesidiocoris tenuis</name>
    <dbReference type="NCBI Taxonomy" id="355587"/>
    <lineage>
        <taxon>Eukaryota</taxon>
        <taxon>Metazoa</taxon>
        <taxon>Ecdysozoa</taxon>
        <taxon>Arthropoda</taxon>
        <taxon>Hexapoda</taxon>
        <taxon>Insecta</taxon>
        <taxon>Pterygota</taxon>
        <taxon>Neoptera</taxon>
        <taxon>Paraneoptera</taxon>
        <taxon>Hemiptera</taxon>
        <taxon>Heteroptera</taxon>
        <taxon>Panheteroptera</taxon>
        <taxon>Cimicomorpha</taxon>
        <taxon>Miridae</taxon>
        <taxon>Dicyphina</taxon>
        <taxon>Nesidiocoris</taxon>
    </lineage>
</organism>